<sequence length="161" mass="18203">MEDNNIKMASEPAVAYPITSYTDVMEYIHSIHISREDKEKVAQRLTVEVTQPALAEAYDRIDHLSTLGIDWDGHGALPISFRVLKNIKSVLMISQNSDWEHWMIAPDTNATIDLESEKTGAVISLGAYEYSYFAKVNGERLGESHIDFKPEAFLELMRKLG</sequence>
<evidence type="ECO:0000313" key="2">
    <source>
        <dbReference type="Proteomes" id="UP000887097"/>
    </source>
</evidence>
<evidence type="ECO:0000313" key="1">
    <source>
        <dbReference type="EMBL" id="GJG33983.1"/>
    </source>
</evidence>
<accession>A0AA37I4Q6</accession>
<dbReference type="AlphaFoldDB" id="A0AA37I4Q6"/>
<proteinExistence type="predicted"/>
<dbReference type="Proteomes" id="UP000887097">
    <property type="component" value="Unassembled WGS sequence"/>
</dbReference>
<gene>
    <name evidence="1" type="ORF">PRMUPPPA20_20920</name>
</gene>
<reference evidence="1" key="1">
    <citation type="submission" date="2021-08" db="EMBL/GenBank/DDBJ databases">
        <title>Prevotella lacticifex sp. nov., isolated from rumen of cow.</title>
        <authorList>
            <person name="Shinkai T."/>
            <person name="Ikeyama N."/>
            <person name="Kumagai M."/>
            <person name="Ohmori H."/>
            <person name="Sakamoto M."/>
            <person name="Ohkuma M."/>
            <person name="Mitsumori M."/>
        </authorList>
    </citation>
    <scope>NUCLEOTIDE SEQUENCE</scope>
    <source>
        <strain evidence="1">JCM 8259</strain>
    </source>
</reference>
<dbReference type="GeneID" id="31501103"/>
<dbReference type="RefSeq" id="WP_041385958.1">
    <property type="nucleotide sequence ID" value="NZ_BPTT01000001.1"/>
</dbReference>
<dbReference type="EMBL" id="BPTT01000001">
    <property type="protein sequence ID" value="GJG33983.1"/>
    <property type="molecule type" value="Genomic_DNA"/>
</dbReference>
<organism evidence="1 2">
    <name type="scientific">Xylanibacter ruminicola</name>
    <name type="common">Prevotella ruminicola</name>
    <dbReference type="NCBI Taxonomy" id="839"/>
    <lineage>
        <taxon>Bacteria</taxon>
        <taxon>Pseudomonadati</taxon>
        <taxon>Bacteroidota</taxon>
        <taxon>Bacteroidia</taxon>
        <taxon>Bacteroidales</taxon>
        <taxon>Prevotellaceae</taxon>
        <taxon>Xylanibacter</taxon>
    </lineage>
</organism>
<comment type="caution">
    <text evidence="1">The sequence shown here is derived from an EMBL/GenBank/DDBJ whole genome shotgun (WGS) entry which is preliminary data.</text>
</comment>
<name>A0AA37I4Q6_XYLRU</name>
<protein>
    <submittedName>
        <fullName evidence="1">Uncharacterized protein</fullName>
    </submittedName>
</protein>